<feature type="compositionally biased region" description="Basic and acidic residues" evidence="10">
    <location>
        <begin position="690"/>
        <end position="700"/>
    </location>
</feature>
<feature type="region of interest" description="Disordered" evidence="10">
    <location>
        <begin position="971"/>
        <end position="998"/>
    </location>
</feature>
<dbReference type="GO" id="GO:0008289">
    <property type="term" value="F:lipid binding"/>
    <property type="evidence" value="ECO:0007669"/>
    <property type="project" value="UniProtKB-KW"/>
</dbReference>
<keyword evidence="9 11" id="KW-0472">Membrane</keyword>
<feature type="domain" description="SMP-LTD" evidence="12">
    <location>
        <begin position="283"/>
        <end position="474"/>
    </location>
</feature>
<feature type="compositionally biased region" description="Low complexity" evidence="10">
    <location>
        <begin position="537"/>
        <end position="550"/>
    </location>
</feature>
<dbReference type="Pfam" id="PF15413">
    <property type="entry name" value="PH_11"/>
    <property type="match status" value="1"/>
</dbReference>
<accession>A0AAQ3M4Y5</accession>
<evidence type="ECO:0000256" key="2">
    <source>
        <dbReference type="ARBA" id="ARBA00022448"/>
    </source>
</evidence>
<dbReference type="AlphaFoldDB" id="A0AAQ3M4Y5"/>
<keyword evidence="3 11" id="KW-0812">Transmembrane</keyword>
<evidence type="ECO:0000259" key="12">
    <source>
        <dbReference type="PROSITE" id="PS51847"/>
    </source>
</evidence>
<keyword evidence="8" id="KW-0446">Lipid-binding</keyword>
<evidence type="ECO:0000256" key="4">
    <source>
        <dbReference type="ARBA" id="ARBA00022729"/>
    </source>
</evidence>
<proteinExistence type="predicted"/>
<organism evidence="13 14">
    <name type="scientific">Acrodontium crateriforme</name>
    <dbReference type="NCBI Taxonomy" id="150365"/>
    <lineage>
        <taxon>Eukaryota</taxon>
        <taxon>Fungi</taxon>
        <taxon>Dikarya</taxon>
        <taxon>Ascomycota</taxon>
        <taxon>Pezizomycotina</taxon>
        <taxon>Dothideomycetes</taxon>
        <taxon>Dothideomycetidae</taxon>
        <taxon>Mycosphaerellales</taxon>
        <taxon>Teratosphaeriaceae</taxon>
        <taxon>Acrodontium</taxon>
    </lineage>
</organism>
<feature type="compositionally biased region" description="Pro residues" evidence="10">
    <location>
        <begin position="802"/>
        <end position="812"/>
    </location>
</feature>
<feature type="compositionally biased region" description="Polar residues" evidence="10">
    <location>
        <begin position="589"/>
        <end position="599"/>
    </location>
</feature>
<evidence type="ECO:0000256" key="3">
    <source>
        <dbReference type="ARBA" id="ARBA00022692"/>
    </source>
</evidence>
<protein>
    <submittedName>
        <fullName evidence="13">Ph domain-containing protein</fullName>
    </submittedName>
</protein>
<feature type="region of interest" description="Disordered" evidence="10">
    <location>
        <begin position="1036"/>
        <end position="1064"/>
    </location>
</feature>
<evidence type="ECO:0000256" key="7">
    <source>
        <dbReference type="ARBA" id="ARBA00023055"/>
    </source>
</evidence>
<keyword evidence="5" id="KW-0256">Endoplasmic reticulum</keyword>
<evidence type="ECO:0000256" key="1">
    <source>
        <dbReference type="ARBA" id="ARBA00004586"/>
    </source>
</evidence>
<dbReference type="GO" id="GO:0032865">
    <property type="term" value="C:ERMES complex"/>
    <property type="evidence" value="ECO:0007669"/>
    <property type="project" value="TreeGrafter"/>
</dbReference>
<dbReference type="Proteomes" id="UP001303373">
    <property type="component" value="Chromosome 6"/>
</dbReference>
<feature type="compositionally biased region" description="Polar residues" evidence="10">
    <location>
        <begin position="1036"/>
        <end position="1058"/>
    </location>
</feature>
<dbReference type="PROSITE" id="PS51847">
    <property type="entry name" value="SMP"/>
    <property type="match status" value="1"/>
</dbReference>
<dbReference type="GO" id="GO:0005789">
    <property type="term" value="C:endoplasmic reticulum membrane"/>
    <property type="evidence" value="ECO:0007669"/>
    <property type="project" value="UniProtKB-SubCell"/>
</dbReference>
<evidence type="ECO:0000256" key="6">
    <source>
        <dbReference type="ARBA" id="ARBA00022989"/>
    </source>
</evidence>
<gene>
    <name evidence="13" type="ORF">R9X50_00461100</name>
</gene>
<keyword evidence="7" id="KW-0445">Lipid transport</keyword>
<feature type="region of interest" description="Disordered" evidence="10">
    <location>
        <begin position="573"/>
        <end position="602"/>
    </location>
</feature>
<keyword evidence="2" id="KW-0813">Transport</keyword>
<dbReference type="InterPro" id="IPR031468">
    <property type="entry name" value="SMP_LBD"/>
</dbReference>
<dbReference type="EMBL" id="CP138585">
    <property type="protein sequence ID" value="WPH01759.1"/>
    <property type="molecule type" value="Genomic_DNA"/>
</dbReference>
<dbReference type="GO" id="GO:1990456">
    <property type="term" value="P:mitochondrion-endoplasmic reticulum membrane tethering"/>
    <property type="evidence" value="ECO:0007669"/>
    <property type="project" value="TreeGrafter"/>
</dbReference>
<dbReference type="CDD" id="cd21675">
    <property type="entry name" value="SMP_TEX2"/>
    <property type="match status" value="1"/>
</dbReference>
<feature type="compositionally biased region" description="Polar residues" evidence="10">
    <location>
        <begin position="656"/>
        <end position="670"/>
    </location>
</feature>
<dbReference type="InterPro" id="IPR018466">
    <property type="entry name" value="Kre9/Knh1-like_N"/>
</dbReference>
<feature type="compositionally biased region" description="Low complexity" evidence="10">
    <location>
        <begin position="725"/>
        <end position="743"/>
    </location>
</feature>
<evidence type="ECO:0000313" key="13">
    <source>
        <dbReference type="EMBL" id="WPH01759.1"/>
    </source>
</evidence>
<feature type="transmembrane region" description="Helical" evidence="11">
    <location>
        <begin position="7"/>
        <end position="33"/>
    </location>
</feature>
<feature type="region of interest" description="Disordered" evidence="10">
    <location>
        <begin position="518"/>
        <end position="552"/>
    </location>
</feature>
<feature type="region of interest" description="Disordered" evidence="10">
    <location>
        <begin position="833"/>
        <end position="852"/>
    </location>
</feature>
<dbReference type="GO" id="GO:0015914">
    <property type="term" value="P:phospholipid transport"/>
    <property type="evidence" value="ECO:0007669"/>
    <property type="project" value="TreeGrafter"/>
</dbReference>
<keyword evidence="4" id="KW-0732">Signal</keyword>
<reference evidence="13 14" key="1">
    <citation type="submission" date="2023-11" db="EMBL/GenBank/DDBJ databases">
        <title>An acidophilic fungus is an integral part of prey digestion in a carnivorous sundew plant.</title>
        <authorList>
            <person name="Tsai I.J."/>
        </authorList>
    </citation>
    <scope>NUCLEOTIDE SEQUENCE [LARGE SCALE GENOMIC DNA]</scope>
    <source>
        <strain evidence="13">169a</strain>
    </source>
</reference>
<keyword evidence="6 11" id="KW-1133">Transmembrane helix</keyword>
<sequence length="1142" mass="123809">MTFQTLALTYVLGGLTFVPLLLAAIIIPAWYLLPQVAKEGHHNEKAKVHGCEADTEPTESFEDEKFGGEGAASGTFAVLRSYNLQAALTALNARTNNGSSTTATEATDGTSETSESVYQSMYRSVFKGSSAPNTLQEQEESTSAPNTLLKRKPVAASVFYIVQRHGHLMLYDSLAQLEVRHVISLAHHTIRLSDGEDPEEIVTDGDLFIKRTAIVLDPLEISNGQTQSQATSKRPFYLFSATCSEKEDFYHALLYTRTYPPVPRPLAAEDLIKLQSTLHSSSLSSETRAVNALVGRVFLALYRTSFLEQLIRSKIEKKISRVQKPGFIAALDVESIDLGSAAPVISNLRLRDLNISGDLTLAFDMRYNGGVKVVISALAKLDLGTRFKARTVDLVLATSLQRLQGHMLIRIKPPPSNRIWFCFESMPDMEIKVEPVVSQRQITYTFILRALEERIRAVVGETLVKPNWDDVPFFDTSAQRVRGGIWKTEGLENEVTVGSASKTHNRSASTPAVAELRFADPEKTSSTPNLITKVSEDPSNSGSESFSSTSAFPGEALNSLKRRSVASLPLDSAKGLVPTEDGAPVLNKSLRSPSFTNPSPSAPSVALAGAEVASVRADDATLQPKRWLSRPPQFQQTKKDAVEAIREMRNRSFFSNEADSVTDKTSTSALQGPKETIEVFTAEPDELDEDASKIRRHSDSRASSVSSTRKRTMTGFGTTPRESTIRSNISVASSNSSTAAPSRVAQQRKNIIAATAAATTAARNWSWNTLASKKNQGSQSSTDTQSKQQQPGLTEPVGRGQPLPPPGVPLPGPQQAQKSLWAGSGLAAVGSLRRKPVPALPPRPKEPSNPFSIPKSHCVDTEIGHPLHLTWKPTTPGPVTLILRSEGTLDGGTTIASSIPNSGSFTWNVPTNTSPGSSYAIAIIDDVDPSKTNHTPIFNICSKDATNMKALVAPAEGKNTEPIMIVRPPVEDDYSDIEDPPMTSEIEDEFGPWNENDGARFTETHQREEDDVAEANAWPSDAEHATPPEDLIELSTPQIDTDDSSPSPMESAPLSSKASVKEPDVEVSDIEVSVRNKIPPPLPARPLPVRQGDVLKTVIVDDSRDVLHENAKGLAQGTQGAHEVSSVFPRTVEETIETSTSE</sequence>
<evidence type="ECO:0000256" key="8">
    <source>
        <dbReference type="ARBA" id="ARBA00023121"/>
    </source>
</evidence>
<evidence type="ECO:0000256" key="5">
    <source>
        <dbReference type="ARBA" id="ARBA00022824"/>
    </source>
</evidence>
<evidence type="ECO:0000256" key="9">
    <source>
        <dbReference type="ARBA" id="ARBA00023136"/>
    </source>
</evidence>
<dbReference type="Pfam" id="PF10342">
    <property type="entry name" value="Kre9_KNH"/>
    <property type="match status" value="1"/>
</dbReference>
<keyword evidence="14" id="KW-1185">Reference proteome</keyword>
<evidence type="ECO:0000256" key="10">
    <source>
        <dbReference type="SAM" id="MobiDB-lite"/>
    </source>
</evidence>
<evidence type="ECO:0000256" key="11">
    <source>
        <dbReference type="SAM" id="Phobius"/>
    </source>
</evidence>
<feature type="region of interest" description="Disordered" evidence="10">
    <location>
        <begin position="772"/>
        <end position="817"/>
    </location>
</feature>
<dbReference type="PANTHER" id="PTHR13466">
    <property type="entry name" value="TEX2 PROTEIN-RELATED"/>
    <property type="match status" value="1"/>
</dbReference>
<name>A0AAQ3M4Y5_9PEZI</name>
<feature type="compositionally biased region" description="Low complexity" evidence="10">
    <location>
        <begin position="776"/>
        <end position="801"/>
    </location>
</feature>
<evidence type="ECO:0000313" key="14">
    <source>
        <dbReference type="Proteomes" id="UP001303373"/>
    </source>
</evidence>
<comment type="subcellular location">
    <subcellularLocation>
        <location evidence="1">Endoplasmic reticulum membrane</location>
    </subcellularLocation>
</comment>
<feature type="region of interest" description="Disordered" evidence="10">
    <location>
        <begin position="656"/>
        <end position="743"/>
    </location>
</feature>
<feature type="compositionally biased region" description="Acidic residues" evidence="10">
    <location>
        <begin position="971"/>
        <end position="990"/>
    </location>
</feature>
<dbReference type="PANTHER" id="PTHR13466:SF19">
    <property type="entry name" value="NUCLEUS-VACUOLE JUNCTION PROTEIN 2"/>
    <property type="match status" value="1"/>
</dbReference>